<proteinExistence type="predicted"/>
<protein>
    <submittedName>
        <fullName evidence="1">His-Xaa-Ser system protein HxsD</fullName>
    </submittedName>
</protein>
<accession>A0ABT0NLX2</accession>
<dbReference type="Proteomes" id="UP001056693">
    <property type="component" value="Unassembled WGS sequence"/>
</dbReference>
<dbReference type="InterPro" id="IPR023974">
    <property type="entry name" value="HxsD"/>
</dbReference>
<evidence type="ECO:0000313" key="1">
    <source>
        <dbReference type="EMBL" id="MCL3788574.1"/>
    </source>
</evidence>
<keyword evidence="2" id="KW-1185">Reference proteome</keyword>
<dbReference type="RefSeq" id="WP_249377389.1">
    <property type="nucleotide sequence ID" value="NZ_SNUZ01000017.1"/>
</dbReference>
<dbReference type="NCBIfam" id="TIGR03976">
    <property type="entry name" value="chp_LLNDYxLRE"/>
    <property type="match status" value="1"/>
</dbReference>
<dbReference type="EMBL" id="SNUZ01000017">
    <property type="protein sequence ID" value="MCL3788574.1"/>
    <property type="molecule type" value="Genomic_DNA"/>
</dbReference>
<name>A0ABT0NLX2_9FIRM</name>
<comment type="caution">
    <text evidence="1">The sequence shown here is derived from an EMBL/GenBank/DDBJ whole genome shotgun (WGS) entry which is preliminary data.</text>
</comment>
<reference evidence="1 2" key="1">
    <citation type="submission" date="2019-03" db="EMBL/GenBank/DDBJ databases">
        <authorList>
            <person name="Molinero N."/>
            <person name="Sanchez B."/>
            <person name="Walker A."/>
            <person name="Duncan S."/>
            <person name="Delgado S."/>
            <person name="Margolles A."/>
        </authorList>
    </citation>
    <scope>NUCLEOTIDE SEQUENCE [LARGE SCALE GENOMIC DNA]</scope>
    <source>
        <strain evidence="1 2">IPLA60002</strain>
    </source>
</reference>
<gene>
    <name evidence="1" type="primary">hxsD</name>
    <name evidence="1" type="ORF">E2N93_11365</name>
</gene>
<evidence type="ECO:0000313" key="2">
    <source>
        <dbReference type="Proteomes" id="UP001056693"/>
    </source>
</evidence>
<sequence>MLLKYNRNLYCKEALLKAAFNFTDKAYIHLSQTENEYIVDFVIKEGNTVSEQEFDNEMIFQTMRHNLYLETADIRKIMVARAMASTIINDEEPKKQTIDFNADEILTDWFENNENN</sequence>
<organism evidence="1 2">
    <name type="scientific">Ruminococcus bromii</name>
    <dbReference type="NCBI Taxonomy" id="40518"/>
    <lineage>
        <taxon>Bacteria</taxon>
        <taxon>Bacillati</taxon>
        <taxon>Bacillota</taxon>
        <taxon>Clostridia</taxon>
        <taxon>Eubacteriales</taxon>
        <taxon>Oscillospiraceae</taxon>
        <taxon>Ruminococcus</taxon>
    </lineage>
</organism>